<dbReference type="GO" id="GO:0005507">
    <property type="term" value="F:copper ion binding"/>
    <property type="evidence" value="ECO:0007669"/>
    <property type="project" value="InterPro"/>
</dbReference>
<dbReference type="PROSITE" id="PS00087">
    <property type="entry name" value="SOD_CU_ZN_1"/>
    <property type="match status" value="2"/>
</dbReference>
<sequence length="557" mass="57892">MKMTPALFVALCSVVFLASAASAQVTKGVAKLSTTSFGTDLNIAGYVTFTLSADGNVTVEANITGELGSQAYAMHVHQSGDLTNKTTGSSAGTHFAGAGSATHGCPPSLERHEGDMGNWTAVSGVIQMSKTLDLLQLTDINSIIGRAVVLHAGEDDCGQPTGHAGNFLAVGVIGIPNVAGNAATNGDTTAKSAVVVLEPTANCNESCSGTVWITVEDEGVRVVAEVAGLELNSKHGFHIHTYGDLSSTDGSSVGSHWNPTGAKHHVPETTPRHVGDLGNIQSYDSATGLAHFNYTTTNIPDVHSLLGRAVAIHSGKDHGSGYGCDQAGTSGKRIMVGVIGLAHPSTVPSPKMCGAPLSSKHHTTGTKHNGGHDTRQRTHGVKNRVAPRLRSERKERKRPLQSLKRSKYLQRYGDLSSTDGSSVGSHWNPTGAKHHVPETTPRHVGDLGNIQSYDSATGLAHFNYTTTNIPDVHSLLGRAVAIHSGKDHGSGYGCDQAGTSGKRIMVGVIGLAHPSTVPSPVPIAVDNTFANEDCTARPSSAHSLTAPLAALLGYLRA</sequence>
<reference evidence="4 5" key="1">
    <citation type="journal article" date="2013" name="Genome Biol.">
        <title>Genome of Acanthamoeba castellanii highlights extensive lateral gene transfer and early evolution of tyrosine kinase signaling.</title>
        <authorList>
            <person name="Clarke M."/>
            <person name="Lohan A.J."/>
            <person name="Liu B."/>
            <person name="Lagkouvardos I."/>
            <person name="Roy S."/>
            <person name="Zafar N."/>
            <person name="Bertelli C."/>
            <person name="Schilde C."/>
            <person name="Kianianmomeni A."/>
            <person name="Burglin T.R."/>
            <person name="Frech C."/>
            <person name="Turcotte B."/>
            <person name="Kopec K.O."/>
            <person name="Synnott J.M."/>
            <person name="Choo C."/>
            <person name="Paponov I."/>
            <person name="Finkler A."/>
            <person name="Soon Heng Tan C."/>
            <person name="Hutchins A.P."/>
            <person name="Weinmeier T."/>
            <person name="Rattei T."/>
            <person name="Chu J.S."/>
            <person name="Gimenez G."/>
            <person name="Irimia M."/>
            <person name="Rigden D.J."/>
            <person name="Fitzpatrick D.A."/>
            <person name="Lorenzo-Morales J."/>
            <person name="Bateman A."/>
            <person name="Chiu C.H."/>
            <person name="Tang P."/>
            <person name="Hegemann P."/>
            <person name="Fromm H."/>
            <person name="Raoult D."/>
            <person name="Greub G."/>
            <person name="Miranda-Saavedra D."/>
            <person name="Chen N."/>
            <person name="Nash P."/>
            <person name="Ginger M.L."/>
            <person name="Horn M."/>
            <person name="Schaap P."/>
            <person name="Caler L."/>
            <person name="Loftus B."/>
        </authorList>
    </citation>
    <scope>NUCLEOTIDE SEQUENCE [LARGE SCALE GENOMIC DNA]</scope>
    <source>
        <strain evidence="4 5">Neff</strain>
    </source>
</reference>
<dbReference type="InterPro" id="IPR018152">
    <property type="entry name" value="SOD_Cu/Zn_BS"/>
</dbReference>
<dbReference type="Gene3D" id="2.60.40.200">
    <property type="entry name" value="Superoxide dismutase, copper/zinc binding domain"/>
    <property type="match status" value="3"/>
</dbReference>
<feature type="compositionally biased region" description="Polar residues" evidence="1">
    <location>
        <begin position="415"/>
        <end position="428"/>
    </location>
</feature>
<dbReference type="OMA" id="HHVPETT"/>
<feature type="chain" id="PRO_5003989966" evidence="2">
    <location>
        <begin position="24"/>
        <end position="557"/>
    </location>
</feature>
<dbReference type="InterPro" id="IPR036423">
    <property type="entry name" value="SOD-like_Cu/Zn_dom_sf"/>
</dbReference>
<dbReference type="KEGG" id="acan:ACA1_215790"/>
<feature type="region of interest" description="Disordered" evidence="1">
    <location>
        <begin position="357"/>
        <end position="433"/>
    </location>
</feature>
<feature type="compositionally biased region" description="Basic residues" evidence="1">
    <location>
        <begin position="377"/>
        <end position="387"/>
    </location>
</feature>
<dbReference type="Proteomes" id="UP000011083">
    <property type="component" value="Unassembled WGS sequence"/>
</dbReference>
<dbReference type="EMBL" id="KB008036">
    <property type="protein sequence ID" value="ELR15107.1"/>
    <property type="molecule type" value="Genomic_DNA"/>
</dbReference>
<feature type="domain" description="Superoxide dismutase copper/zinc binding" evidence="3">
    <location>
        <begin position="408"/>
        <end position="509"/>
    </location>
</feature>
<dbReference type="GeneID" id="14915635"/>
<dbReference type="RefSeq" id="XP_004337120.1">
    <property type="nucleotide sequence ID" value="XM_004337072.1"/>
</dbReference>
<evidence type="ECO:0000313" key="4">
    <source>
        <dbReference type="EMBL" id="ELR15107.1"/>
    </source>
</evidence>
<evidence type="ECO:0000256" key="2">
    <source>
        <dbReference type="SAM" id="SignalP"/>
    </source>
</evidence>
<gene>
    <name evidence="4" type="ORF">ACA1_215790</name>
</gene>
<evidence type="ECO:0000313" key="5">
    <source>
        <dbReference type="Proteomes" id="UP000011083"/>
    </source>
</evidence>
<dbReference type="STRING" id="1257118.L8GQF8"/>
<dbReference type="Pfam" id="PF00080">
    <property type="entry name" value="Sod_Cu"/>
    <property type="match status" value="3"/>
</dbReference>
<dbReference type="SUPFAM" id="SSF49329">
    <property type="entry name" value="Cu,Zn superoxide dismutase-like"/>
    <property type="match status" value="3"/>
</dbReference>
<feature type="domain" description="Superoxide dismutase copper/zinc binding" evidence="3">
    <location>
        <begin position="44"/>
        <end position="173"/>
    </location>
</feature>
<dbReference type="PANTHER" id="PTHR10003">
    <property type="entry name" value="SUPEROXIDE DISMUTASE CU-ZN -RELATED"/>
    <property type="match status" value="1"/>
</dbReference>
<dbReference type="AlphaFoldDB" id="L8GQF8"/>
<dbReference type="PRINTS" id="PR00068">
    <property type="entry name" value="CUZNDISMTASE"/>
</dbReference>
<feature type="compositionally biased region" description="Basic residues" evidence="1">
    <location>
        <begin position="395"/>
        <end position="408"/>
    </location>
</feature>
<feature type="domain" description="Superoxide dismutase copper/zinc binding" evidence="3">
    <location>
        <begin position="208"/>
        <end position="339"/>
    </location>
</feature>
<keyword evidence="5" id="KW-1185">Reference proteome</keyword>
<protein>
    <submittedName>
        <fullName evidence="4">Copper/zinc superoxide dismutase</fullName>
    </submittedName>
</protein>
<organism evidence="4 5">
    <name type="scientific">Acanthamoeba castellanii (strain ATCC 30010 / Neff)</name>
    <dbReference type="NCBI Taxonomy" id="1257118"/>
    <lineage>
        <taxon>Eukaryota</taxon>
        <taxon>Amoebozoa</taxon>
        <taxon>Discosea</taxon>
        <taxon>Longamoebia</taxon>
        <taxon>Centramoebida</taxon>
        <taxon>Acanthamoebidae</taxon>
        <taxon>Acanthamoeba</taxon>
    </lineage>
</organism>
<evidence type="ECO:0000256" key="1">
    <source>
        <dbReference type="SAM" id="MobiDB-lite"/>
    </source>
</evidence>
<dbReference type="VEuPathDB" id="AmoebaDB:ACA1_215790"/>
<evidence type="ECO:0000259" key="3">
    <source>
        <dbReference type="Pfam" id="PF00080"/>
    </source>
</evidence>
<feature type="signal peptide" evidence="2">
    <location>
        <begin position="1"/>
        <end position="23"/>
    </location>
</feature>
<dbReference type="GO" id="GO:0006801">
    <property type="term" value="P:superoxide metabolic process"/>
    <property type="evidence" value="ECO:0007669"/>
    <property type="project" value="InterPro"/>
</dbReference>
<dbReference type="OrthoDB" id="2015551at2759"/>
<dbReference type="InterPro" id="IPR001424">
    <property type="entry name" value="SOD_Cu_Zn_dom"/>
</dbReference>
<proteinExistence type="predicted"/>
<keyword evidence="2" id="KW-0732">Signal</keyword>
<dbReference type="InterPro" id="IPR024134">
    <property type="entry name" value="SOD_Cu/Zn_/chaperone"/>
</dbReference>
<name>L8GQF8_ACACF</name>
<accession>L8GQF8</accession>